<keyword evidence="1" id="KW-0812">Transmembrane</keyword>
<feature type="transmembrane region" description="Helical" evidence="1">
    <location>
        <begin position="37"/>
        <end position="59"/>
    </location>
</feature>
<dbReference type="Proteomes" id="UP000239990">
    <property type="component" value="Unassembled WGS sequence"/>
</dbReference>
<organism evidence="2 3">
    <name type="scientific">Achromobacter spanius</name>
    <dbReference type="NCBI Taxonomy" id="217203"/>
    <lineage>
        <taxon>Bacteria</taxon>
        <taxon>Pseudomonadati</taxon>
        <taxon>Pseudomonadota</taxon>
        <taxon>Betaproteobacteria</taxon>
        <taxon>Burkholderiales</taxon>
        <taxon>Alcaligenaceae</taxon>
        <taxon>Achromobacter</taxon>
    </lineage>
</organism>
<dbReference type="OrthoDB" id="9776868at2"/>
<keyword evidence="1" id="KW-1133">Transmembrane helix</keyword>
<dbReference type="RefSeq" id="WP_104145699.1">
    <property type="nucleotide sequence ID" value="NZ_PREU01000019.1"/>
</dbReference>
<keyword evidence="1" id="KW-0472">Membrane</keyword>
<reference evidence="2 3" key="1">
    <citation type="submission" date="2018-02" db="EMBL/GenBank/DDBJ databases">
        <title>Draft Genome of Achromobacter spanius stain 6.</title>
        <authorList>
            <person name="Gunasekera T.S."/>
            <person name="Radwan O."/>
            <person name="Ruiz O.N."/>
        </authorList>
    </citation>
    <scope>NUCLEOTIDE SEQUENCE [LARGE SCALE GENOMIC DNA]</scope>
    <source>
        <strain evidence="2 3">6</strain>
    </source>
</reference>
<proteinExistence type="predicted"/>
<name>A0A2S5GIV4_9BURK</name>
<evidence type="ECO:0000313" key="2">
    <source>
        <dbReference type="EMBL" id="PPA72835.1"/>
    </source>
</evidence>
<feature type="transmembrane region" description="Helical" evidence="1">
    <location>
        <begin position="6"/>
        <end position="25"/>
    </location>
</feature>
<accession>A0A2S5GIV4</accession>
<comment type="caution">
    <text evidence="2">The sequence shown here is derived from an EMBL/GenBank/DDBJ whole genome shotgun (WGS) entry which is preliminary data.</text>
</comment>
<dbReference type="AlphaFoldDB" id="A0A2S5GIV4"/>
<gene>
    <name evidence="2" type="ORF">C4E15_28130</name>
</gene>
<dbReference type="EMBL" id="PREU01000019">
    <property type="protein sequence ID" value="PPA72835.1"/>
    <property type="molecule type" value="Genomic_DNA"/>
</dbReference>
<protein>
    <submittedName>
        <fullName evidence="2">Uncharacterized protein</fullName>
    </submittedName>
</protein>
<sequence length="60" mass="6464">MLTITIHWWAIPTILTLLSAVYGFWPSGRGSAWDSLAGGVVVLILICVNLAAWLIGALLK</sequence>
<evidence type="ECO:0000313" key="3">
    <source>
        <dbReference type="Proteomes" id="UP000239990"/>
    </source>
</evidence>
<evidence type="ECO:0000256" key="1">
    <source>
        <dbReference type="SAM" id="Phobius"/>
    </source>
</evidence>